<comment type="caution">
    <text evidence="1">The sequence shown here is derived from an EMBL/GenBank/DDBJ whole genome shotgun (WGS) entry which is preliminary data.</text>
</comment>
<organism evidence="1 2">
    <name type="scientific">Allacma fusca</name>
    <dbReference type="NCBI Taxonomy" id="39272"/>
    <lineage>
        <taxon>Eukaryota</taxon>
        <taxon>Metazoa</taxon>
        <taxon>Ecdysozoa</taxon>
        <taxon>Arthropoda</taxon>
        <taxon>Hexapoda</taxon>
        <taxon>Collembola</taxon>
        <taxon>Symphypleona</taxon>
        <taxon>Sminthuridae</taxon>
        <taxon>Allacma</taxon>
    </lineage>
</organism>
<reference evidence="1" key="1">
    <citation type="submission" date="2021-06" db="EMBL/GenBank/DDBJ databases">
        <authorList>
            <person name="Hodson N. C."/>
            <person name="Mongue J. A."/>
            <person name="Jaron S. K."/>
        </authorList>
    </citation>
    <scope>NUCLEOTIDE SEQUENCE</scope>
</reference>
<evidence type="ECO:0000313" key="2">
    <source>
        <dbReference type="Proteomes" id="UP000708208"/>
    </source>
</evidence>
<keyword evidence="2" id="KW-1185">Reference proteome</keyword>
<dbReference type="EMBL" id="CAJVCH010526511">
    <property type="protein sequence ID" value="CAG7822495.1"/>
    <property type="molecule type" value="Genomic_DNA"/>
</dbReference>
<proteinExistence type="predicted"/>
<protein>
    <submittedName>
        <fullName evidence="1">Uncharacterized protein</fullName>
    </submittedName>
</protein>
<dbReference type="Proteomes" id="UP000708208">
    <property type="component" value="Unassembled WGS sequence"/>
</dbReference>
<evidence type="ECO:0000313" key="1">
    <source>
        <dbReference type="EMBL" id="CAG7822495.1"/>
    </source>
</evidence>
<feature type="non-terminal residue" evidence="1">
    <location>
        <position position="23"/>
    </location>
</feature>
<sequence length="23" mass="2617">KIAGPCSTVVFEINQRNRQNRDA</sequence>
<gene>
    <name evidence="1" type="ORF">AFUS01_LOCUS32765</name>
</gene>
<dbReference type="AlphaFoldDB" id="A0A8J2PU38"/>
<name>A0A8J2PU38_9HEXA</name>
<accession>A0A8J2PU38</accession>